<dbReference type="GO" id="GO:0005886">
    <property type="term" value="C:plasma membrane"/>
    <property type="evidence" value="ECO:0007669"/>
    <property type="project" value="TreeGrafter"/>
</dbReference>
<dbReference type="InterPro" id="IPR036318">
    <property type="entry name" value="FAD-bd_PCMH-like_sf"/>
</dbReference>
<keyword evidence="6 8" id="KW-0472">Membrane</keyword>
<dbReference type="CDD" id="cd04590">
    <property type="entry name" value="CBS_pair_CorC_HlyC_assoc"/>
    <property type="match status" value="1"/>
</dbReference>
<dbReference type="PROSITE" id="PS51371">
    <property type="entry name" value="CBS"/>
    <property type="match status" value="1"/>
</dbReference>
<dbReference type="Gene3D" id="3.30.465.10">
    <property type="match status" value="1"/>
</dbReference>
<keyword evidence="5 7" id="KW-0129">CBS domain</keyword>
<evidence type="ECO:0000256" key="9">
    <source>
        <dbReference type="SAM" id="Phobius"/>
    </source>
</evidence>
<evidence type="ECO:0000313" key="12">
    <source>
        <dbReference type="EMBL" id="SMO66634.1"/>
    </source>
</evidence>
<gene>
    <name evidence="12" type="ORF">SAMN06265379_104214</name>
</gene>
<protein>
    <submittedName>
        <fullName evidence="12">Hemolysin, contains CBS domains</fullName>
    </submittedName>
</protein>
<dbReference type="InterPro" id="IPR046342">
    <property type="entry name" value="CBS_dom_sf"/>
</dbReference>
<evidence type="ECO:0000259" key="10">
    <source>
        <dbReference type="PROSITE" id="PS51371"/>
    </source>
</evidence>
<dbReference type="RefSeq" id="WP_142533362.1">
    <property type="nucleotide sequence ID" value="NZ_FXTB01000004.1"/>
</dbReference>
<evidence type="ECO:0000259" key="11">
    <source>
        <dbReference type="PROSITE" id="PS51846"/>
    </source>
</evidence>
<dbReference type="Pfam" id="PF03471">
    <property type="entry name" value="CorC_HlyC"/>
    <property type="match status" value="1"/>
</dbReference>
<dbReference type="InterPro" id="IPR016169">
    <property type="entry name" value="FAD-bd_PCMH_sub2"/>
</dbReference>
<evidence type="ECO:0000256" key="8">
    <source>
        <dbReference type="PROSITE-ProRule" id="PRU01193"/>
    </source>
</evidence>
<dbReference type="EMBL" id="FXTB01000004">
    <property type="protein sequence ID" value="SMO66634.1"/>
    <property type="molecule type" value="Genomic_DNA"/>
</dbReference>
<evidence type="ECO:0000256" key="4">
    <source>
        <dbReference type="ARBA" id="ARBA00022989"/>
    </source>
</evidence>
<dbReference type="SMART" id="SM01091">
    <property type="entry name" value="CorC_HlyC"/>
    <property type="match status" value="1"/>
</dbReference>
<evidence type="ECO:0000313" key="13">
    <source>
        <dbReference type="Proteomes" id="UP000319040"/>
    </source>
</evidence>
<proteinExistence type="predicted"/>
<dbReference type="FunFam" id="3.10.580.10:FF:000002">
    <property type="entry name" value="Magnesium/cobalt efflux protein CorC"/>
    <property type="match status" value="1"/>
</dbReference>
<evidence type="ECO:0000256" key="1">
    <source>
        <dbReference type="ARBA" id="ARBA00004141"/>
    </source>
</evidence>
<dbReference type="PANTHER" id="PTHR22777:SF17">
    <property type="entry name" value="UPF0053 PROTEIN SLL0260"/>
    <property type="match status" value="1"/>
</dbReference>
<dbReference type="Proteomes" id="UP000319040">
    <property type="component" value="Unassembled WGS sequence"/>
</dbReference>
<feature type="domain" description="CBS" evidence="10">
    <location>
        <begin position="274"/>
        <end position="331"/>
    </location>
</feature>
<evidence type="ECO:0000256" key="3">
    <source>
        <dbReference type="ARBA" id="ARBA00022737"/>
    </source>
</evidence>
<dbReference type="Pfam" id="PF00571">
    <property type="entry name" value="CBS"/>
    <property type="match status" value="1"/>
</dbReference>
<dbReference type="AlphaFoldDB" id="A0A521D4M4"/>
<keyword evidence="3" id="KW-0677">Repeat</keyword>
<dbReference type="PANTHER" id="PTHR22777">
    <property type="entry name" value="HEMOLYSIN-RELATED"/>
    <property type="match status" value="1"/>
</dbReference>
<sequence length="421" mass="47619">MDHATIIILALLFSAFFSGCEMAFISSNKLLIELNKKKFPPLSRIIDIFVRNPGLFISALLVGNNVALVVYGLQTAKMLEPMIQVYIDAPIGVLFIQTLLSTLLILVTAEFLPKVLFRINPIFVLNVAAVPLLFFHVLFYPVSKLMLLLSEGLMKNLLKIRGEITSNNMVLGRIDLDHLISEHHQKLENNDEMAKEVKLLKNVLDFSKVKIRECIIPRTDISAIELSEGLEILTQRFIETGFSKILVYKNTIDNIIGYVHVSELFKKPKQLKNAISKLSIVPETMTANRLLETFTQEHRSIALVVDEFGGTAGIVTMEDILEEIFGEIDDEHDVSDLIDKQLSDNEYVFSGRVEIDFINEKYGLNLPNSENFETIAGFILHHNESIPKNGEEIIIDDFKMKIQVASDNRIDLINVTDMRNS</sequence>
<keyword evidence="13" id="KW-1185">Reference proteome</keyword>
<keyword evidence="2 8" id="KW-0812">Transmembrane</keyword>
<dbReference type="SUPFAM" id="SSF56176">
    <property type="entry name" value="FAD-binding/transporter-associated domain-like"/>
    <property type="match status" value="1"/>
</dbReference>
<evidence type="ECO:0000256" key="2">
    <source>
        <dbReference type="ARBA" id="ARBA00022692"/>
    </source>
</evidence>
<feature type="transmembrane region" description="Helical" evidence="9">
    <location>
        <begin position="54"/>
        <end position="73"/>
    </location>
</feature>
<dbReference type="OrthoDB" id="9798188at2"/>
<dbReference type="SUPFAM" id="SSF54631">
    <property type="entry name" value="CBS-domain pair"/>
    <property type="match status" value="1"/>
</dbReference>
<evidence type="ECO:0000256" key="5">
    <source>
        <dbReference type="ARBA" id="ARBA00023122"/>
    </source>
</evidence>
<dbReference type="InterPro" id="IPR044751">
    <property type="entry name" value="Ion_transp-like_CBS"/>
</dbReference>
<evidence type="ECO:0000256" key="7">
    <source>
        <dbReference type="PROSITE-ProRule" id="PRU00703"/>
    </source>
</evidence>
<dbReference type="Pfam" id="PF01595">
    <property type="entry name" value="CNNM"/>
    <property type="match status" value="1"/>
</dbReference>
<dbReference type="InterPro" id="IPR000644">
    <property type="entry name" value="CBS_dom"/>
</dbReference>
<dbReference type="InterPro" id="IPR005170">
    <property type="entry name" value="Transptr-assoc_dom"/>
</dbReference>
<feature type="domain" description="CNNM transmembrane" evidence="11">
    <location>
        <begin position="1"/>
        <end position="193"/>
    </location>
</feature>
<keyword evidence="4 8" id="KW-1133">Transmembrane helix</keyword>
<dbReference type="Gene3D" id="3.10.580.10">
    <property type="entry name" value="CBS-domain"/>
    <property type="match status" value="1"/>
</dbReference>
<name>A0A521D4M4_SACCC</name>
<accession>A0A521D4M4</accession>
<evidence type="ECO:0000256" key="6">
    <source>
        <dbReference type="ARBA" id="ARBA00023136"/>
    </source>
</evidence>
<comment type="subcellular location">
    <subcellularLocation>
        <location evidence="1">Membrane</location>
        <topology evidence="1">Multi-pass membrane protein</topology>
    </subcellularLocation>
</comment>
<dbReference type="InterPro" id="IPR002550">
    <property type="entry name" value="CNNM"/>
</dbReference>
<reference evidence="12 13" key="1">
    <citation type="submission" date="2017-05" db="EMBL/GenBank/DDBJ databases">
        <authorList>
            <person name="Varghese N."/>
            <person name="Submissions S."/>
        </authorList>
    </citation>
    <scope>NUCLEOTIDE SEQUENCE [LARGE SCALE GENOMIC DNA]</scope>
    <source>
        <strain evidence="12 13">DSM 27040</strain>
    </source>
</reference>
<organism evidence="12 13">
    <name type="scientific">Saccharicrinis carchari</name>
    <dbReference type="NCBI Taxonomy" id="1168039"/>
    <lineage>
        <taxon>Bacteria</taxon>
        <taxon>Pseudomonadati</taxon>
        <taxon>Bacteroidota</taxon>
        <taxon>Bacteroidia</taxon>
        <taxon>Marinilabiliales</taxon>
        <taxon>Marinilabiliaceae</taxon>
        <taxon>Saccharicrinis</taxon>
    </lineage>
</organism>
<feature type="transmembrane region" description="Helical" evidence="9">
    <location>
        <begin position="85"/>
        <end position="107"/>
    </location>
</feature>
<dbReference type="GO" id="GO:0050660">
    <property type="term" value="F:flavin adenine dinucleotide binding"/>
    <property type="evidence" value="ECO:0007669"/>
    <property type="project" value="InterPro"/>
</dbReference>
<dbReference type="PROSITE" id="PS51846">
    <property type="entry name" value="CNNM"/>
    <property type="match status" value="1"/>
</dbReference>
<feature type="transmembrane region" description="Helical" evidence="9">
    <location>
        <begin position="119"/>
        <end position="140"/>
    </location>
</feature>